<feature type="domain" description="HTH tetR-type" evidence="5">
    <location>
        <begin position="18"/>
        <end position="78"/>
    </location>
</feature>
<keyword evidence="3" id="KW-0804">Transcription</keyword>
<dbReference type="GO" id="GO:0003677">
    <property type="term" value="F:DNA binding"/>
    <property type="evidence" value="ECO:0007669"/>
    <property type="project" value="UniProtKB-UniRule"/>
</dbReference>
<dbReference type="PANTHER" id="PTHR47506">
    <property type="entry name" value="TRANSCRIPTIONAL REGULATORY PROTEIN"/>
    <property type="match status" value="1"/>
</dbReference>
<evidence type="ECO:0000313" key="7">
    <source>
        <dbReference type="Proteomes" id="UP000321769"/>
    </source>
</evidence>
<keyword evidence="7" id="KW-1185">Reference proteome</keyword>
<organism evidence="6 7">
    <name type="scientific">Aeromicrobium flavum</name>
    <dbReference type="NCBI Taxonomy" id="416568"/>
    <lineage>
        <taxon>Bacteria</taxon>
        <taxon>Bacillati</taxon>
        <taxon>Actinomycetota</taxon>
        <taxon>Actinomycetes</taxon>
        <taxon>Propionibacteriales</taxon>
        <taxon>Nocardioidaceae</taxon>
        <taxon>Aeromicrobium</taxon>
    </lineage>
</organism>
<sequence length="198" mass="21106">MLANVDRSVYRVHMATRPGPRDRLLDATVESLRRRGVHGTGLAEVLRASGTARQSIYQHFPGGKAELVAAATRRAGAFIASRGPADPHGHVDAVVDWWIGQLGRHDFALGCPVAAAALDEPDSPAVAAAAEVFADWSEGFARRLVDAGADPAAAAALGRFRVSAMEGAIMTARALRTVAPMEDLRDHLHRLVDDLLPH</sequence>
<evidence type="ECO:0000256" key="3">
    <source>
        <dbReference type="ARBA" id="ARBA00023163"/>
    </source>
</evidence>
<proteinExistence type="predicted"/>
<evidence type="ECO:0000313" key="6">
    <source>
        <dbReference type="EMBL" id="GEO89664.1"/>
    </source>
</evidence>
<accession>A0A512HW35</accession>
<dbReference type="Gene3D" id="1.10.357.10">
    <property type="entry name" value="Tetracycline Repressor, domain 2"/>
    <property type="match status" value="1"/>
</dbReference>
<dbReference type="InterPro" id="IPR054156">
    <property type="entry name" value="YxaF_TetR_C"/>
</dbReference>
<dbReference type="EMBL" id="BJZQ01000009">
    <property type="protein sequence ID" value="GEO89664.1"/>
    <property type="molecule type" value="Genomic_DNA"/>
</dbReference>
<evidence type="ECO:0000256" key="1">
    <source>
        <dbReference type="ARBA" id="ARBA00023015"/>
    </source>
</evidence>
<keyword evidence="2 4" id="KW-0238">DNA-binding</keyword>
<evidence type="ECO:0000256" key="4">
    <source>
        <dbReference type="PROSITE-ProRule" id="PRU00335"/>
    </source>
</evidence>
<dbReference type="SUPFAM" id="SSF46689">
    <property type="entry name" value="Homeodomain-like"/>
    <property type="match status" value="1"/>
</dbReference>
<dbReference type="InterPro" id="IPR001647">
    <property type="entry name" value="HTH_TetR"/>
</dbReference>
<evidence type="ECO:0000256" key="2">
    <source>
        <dbReference type="ARBA" id="ARBA00023125"/>
    </source>
</evidence>
<dbReference type="AlphaFoldDB" id="A0A512HW35"/>
<dbReference type="Pfam" id="PF21993">
    <property type="entry name" value="TetR_C_13_2"/>
    <property type="match status" value="1"/>
</dbReference>
<dbReference type="Proteomes" id="UP000321769">
    <property type="component" value="Unassembled WGS sequence"/>
</dbReference>
<name>A0A512HW35_9ACTN</name>
<dbReference type="InterPro" id="IPR036271">
    <property type="entry name" value="Tet_transcr_reg_TetR-rel_C_sf"/>
</dbReference>
<dbReference type="InterPro" id="IPR009057">
    <property type="entry name" value="Homeodomain-like_sf"/>
</dbReference>
<evidence type="ECO:0000259" key="5">
    <source>
        <dbReference type="PROSITE" id="PS50977"/>
    </source>
</evidence>
<dbReference type="PANTHER" id="PTHR47506:SF3">
    <property type="entry name" value="HTH-TYPE TRANSCRIPTIONAL REGULATOR LMRA"/>
    <property type="match status" value="1"/>
</dbReference>
<dbReference type="Pfam" id="PF00440">
    <property type="entry name" value="TetR_N"/>
    <property type="match status" value="1"/>
</dbReference>
<reference evidence="6 7" key="1">
    <citation type="submission" date="2019-07" db="EMBL/GenBank/DDBJ databases">
        <title>Whole genome shotgun sequence of Aeromicrobium flavum NBRC 107625.</title>
        <authorList>
            <person name="Hosoyama A."/>
            <person name="Uohara A."/>
            <person name="Ohji S."/>
            <person name="Ichikawa N."/>
        </authorList>
    </citation>
    <scope>NUCLEOTIDE SEQUENCE [LARGE SCALE GENOMIC DNA]</scope>
    <source>
        <strain evidence="6 7">NBRC 107625</strain>
    </source>
</reference>
<comment type="caution">
    <text evidence="6">The sequence shown here is derived from an EMBL/GenBank/DDBJ whole genome shotgun (WGS) entry which is preliminary data.</text>
</comment>
<dbReference type="SUPFAM" id="SSF48498">
    <property type="entry name" value="Tetracyclin repressor-like, C-terminal domain"/>
    <property type="match status" value="1"/>
</dbReference>
<dbReference type="PROSITE" id="PS50977">
    <property type="entry name" value="HTH_TETR_2"/>
    <property type="match status" value="1"/>
</dbReference>
<keyword evidence="1" id="KW-0805">Transcription regulation</keyword>
<feature type="DNA-binding region" description="H-T-H motif" evidence="4">
    <location>
        <begin position="41"/>
        <end position="60"/>
    </location>
</feature>
<protein>
    <submittedName>
        <fullName evidence="6">Putative transcriptional regulator, TetR family protein</fullName>
    </submittedName>
</protein>
<gene>
    <name evidence="6" type="ORF">AFL01nite_19910</name>
</gene>